<keyword evidence="3" id="KW-1185">Reference proteome</keyword>
<proteinExistence type="predicted"/>
<sequence length="294" mass="30850">MRVFVTGATGFVGSAIVRELVGAGHQVLGLARSEASAQSLREAGAAVVKGNLEDLDSLKKGAIEADGVIHTAFIHDFSNFVAAAETDKRAIEAIGSVLAGSHRPFIVTGGILGLRNDGGLITEDDPAPGFPRASEATALSLAETGVHASVIRLPPSVHDAGDGGFVPFLINTAKTKGVSAYVGDGSNRWPAVHRLDAALLFRLALEKGTGGSRYNGIGDEGITVRKIAEVIGHQLNLPVVSITAEEAVGHFDWMSRFIMFNSPASSVKTRELLGWQPTHPGLLEDLDAGHYFGR</sequence>
<dbReference type="EMBL" id="RQJP01000002">
    <property type="protein sequence ID" value="RRB14846.1"/>
    <property type="molecule type" value="Genomic_DNA"/>
</dbReference>
<accession>A0A3P1CP56</accession>
<dbReference type="Gene3D" id="3.40.50.720">
    <property type="entry name" value="NAD(P)-binding Rossmann-like Domain"/>
    <property type="match status" value="1"/>
</dbReference>
<reference evidence="2 3" key="1">
    <citation type="submission" date="2018-11" db="EMBL/GenBank/DDBJ databases">
        <authorList>
            <person name="Zhou Z."/>
            <person name="Wang G."/>
        </authorList>
    </citation>
    <scope>NUCLEOTIDE SEQUENCE [LARGE SCALE GENOMIC DNA]</scope>
    <source>
        <strain evidence="2 3">KCTC42998</strain>
    </source>
</reference>
<dbReference type="InterPro" id="IPR001509">
    <property type="entry name" value="Epimerase_deHydtase"/>
</dbReference>
<dbReference type="Proteomes" id="UP000274271">
    <property type="component" value="Unassembled WGS sequence"/>
</dbReference>
<dbReference type="GO" id="GO:0004029">
    <property type="term" value="F:aldehyde dehydrogenase (NAD+) activity"/>
    <property type="evidence" value="ECO:0007669"/>
    <property type="project" value="TreeGrafter"/>
</dbReference>
<evidence type="ECO:0000313" key="2">
    <source>
        <dbReference type="EMBL" id="RRB14846.1"/>
    </source>
</evidence>
<dbReference type="SUPFAM" id="SSF51735">
    <property type="entry name" value="NAD(P)-binding Rossmann-fold domains"/>
    <property type="match status" value="1"/>
</dbReference>
<comment type="caution">
    <text evidence="2">The sequence shown here is derived from an EMBL/GenBank/DDBJ whole genome shotgun (WGS) entry which is preliminary data.</text>
</comment>
<dbReference type="InterPro" id="IPR036291">
    <property type="entry name" value="NAD(P)-bd_dom_sf"/>
</dbReference>
<dbReference type="OrthoDB" id="9807212at2"/>
<organism evidence="2 3">
    <name type="scientific">Larkinella knui</name>
    <dbReference type="NCBI Taxonomy" id="2025310"/>
    <lineage>
        <taxon>Bacteria</taxon>
        <taxon>Pseudomonadati</taxon>
        <taxon>Bacteroidota</taxon>
        <taxon>Cytophagia</taxon>
        <taxon>Cytophagales</taxon>
        <taxon>Spirosomataceae</taxon>
        <taxon>Larkinella</taxon>
    </lineage>
</organism>
<feature type="domain" description="NAD-dependent epimerase/dehydratase" evidence="1">
    <location>
        <begin position="3"/>
        <end position="75"/>
    </location>
</feature>
<gene>
    <name evidence="2" type="ORF">EHT87_09775</name>
</gene>
<protein>
    <submittedName>
        <fullName evidence="2">SDR family oxidoreductase</fullName>
    </submittedName>
</protein>
<dbReference type="PANTHER" id="PTHR48079:SF9">
    <property type="entry name" value="PUTATIVE-RELATED"/>
    <property type="match status" value="1"/>
</dbReference>
<evidence type="ECO:0000313" key="3">
    <source>
        <dbReference type="Proteomes" id="UP000274271"/>
    </source>
</evidence>
<dbReference type="RefSeq" id="WP_124906425.1">
    <property type="nucleotide sequence ID" value="NZ_RQJP01000002.1"/>
</dbReference>
<dbReference type="Pfam" id="PF01370">
    <property type="entry name" value="Epimerase"/>
    <property type="match status" value="1"/>
</dbReference>
<dbReference type="GO" id="GO:0005737">
    <property type="term" value="C:cytoplasm"/>
    <property type="evidence" value="ECO:0007669"/>
    <property type="project" value="TreeGrafter"/>
</dbReference>
<evidence type="ECO:0000259" key="1">
    <source>
        <dbReference type="Pfam" id="PF01370"/>
    </source>
</evidence>
<dbReference type="PANTHER" id="PTHR48079">
    <property type="entry name" value="PROTEIN YEEZ"/>
    <property type="match status" value="1"/>
</dbReference>
<dbReference type="CDD" id="cd05262">
    <property type="entry name" value="SDR_a7"/>
    <property type="match status" value="1"/>
</dbReference>
<dbReference type="InterPro" id="IPR051783">
    <property type="entry name" value="NAD(P)-dependent_oxidoreduct"/>
</dbReference>
<name>A0A3P1CP56_9BACT</name>
<dbReference type="AlphaFoldDB" id="A0A3P1CP56"/>